<dbReference type="Pfam" id="PF07669">
    <property type="entry name" value="Eco57I"/>
    <property type="match status" value="1"/>
</dbReference>
<evidence type="ECO:0000256" key="3">
    <source>
        <dbReference type="ARBA" id="ARBA00022679"/>
    </source>
</evidence>
<dbReference type="InterPro" id="IPR011639">
    <property type="entry name" value="MethylTrfase_TaqI-like_dom"/>
</dbReference>
<evidence type="ECO:0000313" key="8">
    <source>
        <dbReference type="Proteomes" id="UP001525379"/>
    </source>
</evidence>
<evidence type="ECO:0000313" key="7">
    <source>
        <dbReference type="EMBL" id="MCT2042111.1"/>
    </source>
</evidence>
<dbReference type="RefSeq" id="WP_260103753.1">
    <property type="nucleotide sequence ID" value="NZ_JALXSQ010000004.1"/>
</dbReference>
<dbReference type="InterPro" id="IPR002052">
    <property type="entry name" value="DNA_methylase_N6_adenine_CS"/>
</dbReference>
<keyword evidence="4" id="KW-0949">S-adenosyl-L-methionine</keyword>
<dbReference type="EC" id="2.1.1.72" evidence="1"/>
<organism evidence="7 8">
    <name type="scientific">Pseudoclavibacter albus</name>
    <dbReference type="NCBI Taxonomy" id="272241"/>
    <lineage>
        <taxon>Bacteria</taxon>
        <taxon>Bacillati</taxon>
        <taxon>Actinomycetota</taxon>
        <taxon>Actinomycetes</taxon>
        <taxon>Micrococcales</taxon>
        <taxon>Microbacteriaceae</taxon>
        <taxon>Pseudoclavibacter</taxon>
    </lineage>
</organism>
<evidence type="ECO:0000256" key="2">
    <source>
        <dbReference type="ARBA" id="ARBA00022603"/>
    </source>
</evidence>
<dbReference type="Gene3D" id="3.40.50.150">
    <property type="entry name" value="Vaccinia Virus protein VP39"/>
    <property type="match status" value="1"/>
</dbReference>
<protein>
    <recommendedName>
        <fullName evidence="1">site-specific DNA-methyltransferase (adenine-specific)</fullName>
        <ecNumber evidence="1">2.1.1.72</ecNumber>
    </recommendedName>
</protein>
<dbReference type="GO" id="GO:0009007">
    <property type="term" value="F:site-specific DNA-methyltransferase (adenine-specific) activity"/>
    <property type="evidence" value="ECO:0007669"/>
    <property type="project" value="UniProtKB-EC"/>
</dbReference>
<dbReference type="Proteomes" id="UP001525379">
    <property type="component" value="Unassembled WGS sequence"/>
</dbReference>
<dbReference type="PROSITE" id="PS00092">
    <property type="entry name" value="N6_MTASE"/>
    <property type="match status" value="1"/>
</dbReference>
<reference evidence="7 8" key="1">
    <citation type="submission" date="2022-04" db="EMBL/GenBank/DDBJ databases">
        <title>Human microbiome associated bacterial genomes.</title>
        <authorList>
            <person name="Sandstrom S."/>
            <person name="Salamzade R."/>
            <person name="Kalan L.R."/>
        </authorList>
    </citation>
    <scope>NUCLEOTIDE SEQUENCE [LARGE SCALE GENOMIC DNA]</scope>
    <source>
        <strain evidence="8">p3-SID1799</strain>
    </source>
</reference>
<dbReference type="GO" id="GO:0032259">
    <property type="term" value="P:methylation"/>
    <property type="evidence" value="ECO:0007669"/>
    <property type="project" value="UniProtKB-KW"/>
</dbReference>
<dbReference type="EMBL" id="JALXSQ010000004">
    <property type="protein sequence ID" value="MCT2042111.1"/>
    <property type="molecule type" value="Genomic_DNA"/>
</dbReference>
<gene>
    <name evidence="7" type="primary">pglX</name>
    <name evidence="7" type="ORF">M3D15_01970</name>
</gene>
<feature type="domain" description="Type II methyltransferase M.TaqI-like" evidence="6">
    <location>
        <begin position="336"/>
        <end position="548"/>
    </location>
</feature>
<comment type="catalytic activity">
    <reaction evidence="5">
        <text>a 2'-deoxyadenosine in DNA + S-adenosyl-L-methionine = an N(6)-methyl-2'-deoxyadenosine in DNA + S-adenosyl-L-homocysteine + H(+)</text>
        <dbReference type="Rhea" id="RHEA:15197"/>
        <dbReference type="Rhea" id="RHEA-COMP:12418"/>
        <dbReference type="Rhea" id="RHEA-COMP:12419"/>
        <dbReference type="ChEBI" id="CHEBI:15378"/>
        <dbReference type="ChEBI" id="CHEBI:57856"/>
        <dbReference type="ChEBI" id="CHEBI:59789"/>
        <dbReference type="ChEBI" id="CHEBI:90615"/>
        <dbReference type="ChEBI" id="CHEBI:90616"/>
        <dbReference type="EC" id="2.1.1.72"/>
    </reaction>
</comment>
<evidence type="ECO:0000256" key="1">
    <source>
        <dbReference type="ARBA" id="ARBA00011900"/>
    </source>
</evidence>
<keyword evidence="2 7" id="KW-0489">Methyltransferase</keyword>
<dbReference type="InterPro" id="IPR050953">
    <property type="entry name" value="N4_N6_ade-DNA_methylase"/>
</dbReference>
<accession>A0ABT2HUW9</accession>
<sequence length="858" mass="95628">METAPLKAFATSARVELLREIRARITAVLAQGSPERVENPGAVAKLETAVTAGGGGAAGQAHVADRVAYTWFNRIIALRFMDANGYTGIGVVSPAADQIGQPEVLSAAKRGQLDEEVVKRSGDVIRGLLNGTRKPRAGVDAQAEAYELLLVAYCRHWHDKMPFMFEHEGEYTELLIPANLLAEDSVLSRSSKVLTADVCRDVEVIGWLYQFYISERKDEVFAGFKKNKKAGADEIPAATQLFTPHWIVQYLVQNSVGRLWMLNHPKSRLVEQMEYYIAPVDEESDFLKISKPEELTVIDPACGSGHMLTYAFDLLYAIYEEEGYTPSQIPGLILTHNLRGTEIDPRAGALASFALTMKAAAKRKRFFKEPVEPHICVLDPITFSDDELSYLLTSDGDEATEVSFWNQFANADTFGSLIRPDAHLTARLKRHVESLEENVFTSEPLRWASRVLEQATYLSDKYAVVVANPPYMGSKQMNALLSQFMKDEYPTGKSDLFAAFMIRCTELADHRGAVAMITMQSWMFLSSYEKLRVNLLDNQRITSMLHLGPHAFDSIGGEVVSVTAFSLANLPVEAPEYVRELPGAFIRLVEPKSATGKLDLFLDALRARGGESQIQRVSRSGFITVPGEPIAYWLSEKMRASFSTGRPLSEVANLRQGLATADNNRFLRLWWEVSSCRTALACTSREEAASSGARWFPYNKGGEYRKWYGNQEHVVNWENDGREIVSFKPRAVIRNPSTYFSPSVSWSDISSSEAAFRKYPTGFIHDSTGHSAFGDEELLAKVCLLLNSSFVTEVMKVVAPTMHFHIGYVGLVPVSHGIRKLSDDLSVRLSVASMRDWNQREMSWEFACNPLVSLGRLA</sequence>
<keyword evidence="8" id="KW-1185">Reference proteome</keyword>
<keyword evidence="3 7" id="KW-0808">Transferase</keyword>
<dbReference type="PRINTS" id="PR00507">
    <property type="entry name" value="N12N6MTFRASE"/>
</dbReference>
<dbReference type="PANTHER" id="PTHR33841:SF1">
    <property type="entry name" value="DNA METHYLTRANSFERASE A"/>
    <property type="match status" value="1"/>
</dbReference>
<evidence type="ECO:0000259" key="6">
    <source>
        <dbReference type="Pfam" id="PF07669"/>
    </source>
</evidence>
<evidence type="ECO:0000256" key="5">
    <source>
        <dbReference type="ARBA" id="ARBA00047942"/>
    </source>
</evidence>
<dbReference type="InterPro" id="IPR047939">
    <property type="entry name" value="BREX_1_PglX"/>
</dbReference>
<evidence type="ECO:0000256" key="4">
    <source>
        <dbReference type="ARBA" id="ARBA00022691"/>
    </source>
</evidence>
<comment type="caution">
    <text evidence="7">The sequence shown here is derived from an EMBL/GenBank/DDBJ whole genome shotgun (WGS) entry which is preliminary data.</text>
</comment>
<dbReference type="NCBIfam" id="NF033452">
    <property type="entry name" value="BREX_1_MTaseX"/>
    <property type="match status" value="1"/>
</dbReference>
<dbReference type="SUPFAM" id="SSF53335">
    <property type="entry name" value="S-adenosyl-L-methionine-dependent methyltransferases"/>
    <property type="match status" value="1"/>
</dbReference>
<dbReference type="PANTHER" id="PTHR33841">
    <property type="entry name" value="DNA METHYLTRANSFERASE YEEA-RELATED"/>
    <property type="match status" value="1"/>
</dbReference>
<dbReference type="InterPro" id="IPR029063">
    <property type="entry name" value="SAM-dependent_MTases_sf"/>
</dbReference>
<name>A0ABT2HUW9_9MICO</name>
<proteinExistence type="predicted"/>